<dbReference type="EMBL" id="JBHLWN010000085">
    <property type="protein sequence ID" value="MFC0215204.1"/>
    <property type="molecule type" value="Genomic_DNA"/>
</dbReference>
<organism evidence="1 2">
    <name type="scientific">Paenibacillus chartarius</name>
    <dbReference type="NCBI Taxonomy" id="747481"/>
    <lineage>
        <taxon>Bacteria</taxon>
        <taxon>Bacillati</taxon>
        <taxon>Bacillota</taxon>
        <taxon>Bacilli</taxon>
        <taxon>Bacillales</taxon>
        <taxon>Paenibacillaceae</taxon>
        <taxon>Paenibacillus</taxon>
    </lineage>
</organism>
<proteinExistence type="predicted"/>
<reference evidence="1 2" key="1">
    <citation type="submission" date="2024-09" db="EMBL/GenBank/DDBJ databases">
        <authorList>
            <person name="Sun Q."/>
            <person name="Mori K."/>
        </authorList>
    </citation>
    <scope>NUCLEOTIDE SEQUENCE [LARGE SCALE GENOMIC DNA]</scope>
    <source>
        <strain evidence="1 2">CCM 7759</strain>
    </source>
</reference>
<accession>A0ABV6DRC8</accession>
<sequence>MSSVHEAITKHVTAQNRHLTEFLKLDARREQAIGEVVRLCEAGQPFSVDEINRVTAEINKHAAQGISPQRVYVTSEMVSEYVKKRLRS</sequence>
<comment type="caution">
    <text evidence="1">The sequence shown here is derived from an EMBL/GenBank/DDBJ whole genome shotgun (WGS) entry which is preliminary data.</text>
</comment>
<dbReference type="InterPro" id="IPR019688">
    <property type="entry name" value="DUF2533"/>
</dbReference>
<dbReference type="Pfam" id="PF10752">
    <property type="entry name" value="DUF2533"/>
    <property type="match status" value="1"/>
</dbReference>
<name>A0ABV6DRC8_9BACL</name>
<gene>
    <name evidence="1" type="ORF">ACFFK0_22690</name>
</gene>
<dbReference type="RefSeq" id="WP_377472650.1">
    <property type="nucleotide sequence ID" value="NZ_JBHLWN010000085.1"/>
</dbReference>
<evidence type="ECO:0000313" key="2">
    <source>
        <dbReference type="Proteomes" id="UP001589776"/>
    </source>
</evidence>
<dbReference type="Proteomes" id="UP001589776">
    <property type="component" value="Unassembled WGS sequence"/>
</dbReference>
<evidence type="ECO:0000313" key="1">
    <source>
        <dbReference type="EMBL" id="MFC0215204.1"/>
    </source>
</evidence>
<keyword evidence="2" id="KW-1185">Reference proteome</keyword>
<protein>
    <submittedName>
        <fullName evidence="1">YpbS family protein</fullName>
    </submittedName>
</protein>